<dbReference type="Pfam" id="PF16589">
    <property type="entry name" value="BRCT_2"/>
    <property type="match status" value="1"/>
</dbReference>
<evidence type="ECO:0000256" key="10">
    <source>
        <dbReference type="ARBA" id="ARBA00022842"/>
    </source>
</evidence>
<dbReference type="SUPFAM" id="SSF50249">
    <property type="entry name" value="Nucleic acid-binding proteins"/>
    <property type="match status" value="1"/>
</dbReference>
<dbReference type="InterPro" id="IPR000977">
    <property type="entry name" value="DNA_ligase_ATP-dep"/>
</dbReference>
<dbReference type="CDD" id="cd07968">
    <property type="entry name" value="OBF_DNA_ligase_IV"/>
    <property type="match status" value="1"/>
</dbReference>
<evidence type="ECO:0000256" key="18">
    <source>
        <dbReference type="SAM" id="Coils"/>
    </source>
</evidence>
<feature type="domain" description="ATP-dependent DNA ligase family profile" evidence="20">
    <location>
        <begin position="416"/>
        <end position="541"/>
    </location>
</feature>
<dbReference type="SUPFAM" id="SSF56091">
    <property type="entry name" value="DNA ligase/mRNA capping enzyme, catalytic domain"/>
    <property type="match status" value="1"/>
</dbReference>
<dbReference type="Gene3D" id="2.40.50.140">
    <property type="entry name" value="Nucleic acid-binding proteins"/>
    <property type="match status" value="1"/>
</dbReference>
<dbReference type="PANTHER" id="PTHR45997:SF1">
    <property type="entry name" value="DNA LIGASE 4"/>
    <property type="match status" value="1"/>
</dbReference>
<evidence type="ECO:0000256" key="7">
    <source>
        <dbReference type="ARBA" id="ARBA00022741"/>
    </source>
</evidence>
<dbReference type="STRING" id="1336337.A0A3N4J351"/>
<dbReference type="Gene3D" id="3.30.470.30">
    <property type="entry name" value="DNA ligase/mRNA capping enzyme"/>
    <property type="match status" value="1"/>
</dbReference>
<dbReference type="Gene3D" id="3.40.50.10190">
    <property type="entry name" value="BRCT domain"/>
    <property type="match status" value="2"/>
</dbReference>
<keyword evidence="4 16" id="KW-0436">Ligase</keyword>
<evidence type="ECO:0000256" key="16">
    <source>
        <dbReference type="RuleBase" id="RU000617"/>
    </source>
</evidence>
<evidence type="ECO:0000313" key="22">
    <source>
        <dbReference type="EMBL" id="RPA92763.1"/>
    </source>
</evidence>
<evidence type="ECO:0000256" key="13">
    <source>
        <dbReference type="ARBA" id="ARBA00023242"/>
    </source>
</evidence>
<proteinExistence type="inferred from homology"/>
<comment type="catalytic activity">
    <reaction evidence="14 16">
        <text>ATP + (deoxyribonucleotide)n-3'-hydroxyl + 5'-phospho-(deoxyribonucleotide)m = (deoxyribonucleotide)n+m + AMP + diphosphate.</text>
        <dbReference type="EC" id="6.5.1.1"/>
    </reaction>
</comment>
<dbReference type="InterPro" id="IPR001357">
    <property type="entry name" value="BRCT_dom"/>
</dbReference>
<dbReference type="Pfam" id="PF04679">
    <property type="entry name" value="DNA_ligase_A_C"/>
    <property type="match status" value="1"/>
</dbReference>
<dbReference type="InterPro" id="IPR012310">
    <property type="entry name" value="DNA_ligase_ATP-dep_cent"/>
</dbReference>
<feature type="region of interest" description="Disordered" evidence="19">
    <location>
        <begin position="1"/>
        <end position="26"/>
    </location>
</feature>
<comment type="subcellular location">
    <subcellularLocation>
        <location evidence="2">Nucleus</location>
    </subcellularLocation>
</comment>
<dbReference type="SMART" id="SM00292">
    <property type="entry name" value="BRCT"/>
    <property type="match status" value="2"/>
</dbReference>
<dbReference type="SUPFAM" id="SSF117018">
    <property type="entry name" value="ATP-dependent DNA ligase DNA-binding domain"/>
    <property type="match status" value="1"/>
</dbReference>
<evidence type="ECO:0000259" key="20">
    <source>
        <dbReference type="PROSITE" id="PS50160"/>
    </source>
</evidence>
<dbReference type="GO" id="GO:0006303">
    <property type="term" value="P:double-strand break repair via nonhomologous end joining"/>
    <property type="evidence" value="ECO:0007669"/>
    <property type="project" value="TreeGrafter"/>
</dbReference>
<accession>A0A3N4J351</accession>
<dbReference type="AlphaFoldDB" id="A0A3N4J351"/>
<dbReference type="PANTHER" id="PTHR45997">
    <property type="entry name" value="DNA LIGASE 4"/>
    <property type="match status" value="1"/>
</dbReference>
<evidence type="ECO:0000256" key="8">
    <source>
        <dbReference type="ARBA" id="ARBA00022763"/>
    </source>
</evidence>
<comment type="cofactor">
    <cofactor evidence="1">
        <name>Mg(2+)</name>
        <dbReference type="ChEBI" id="CHEBI:18420"/>
    </cofactor>
</comment>
<dbReference type="Gene3D" id="1.10.3260.10">
    <property type="entry name" value="DNA ligase, ATP-dependent, N-terminal domain"/>
    <property type="match status" value="1"/>
</dbReference>
<evidence type="ECO:0000256" key="14">
    <source>
        <dbReference type="ARBA" id="ARBA00034003"/>
    </source>
</evidence>
<keyword evidence="8 16" id="KW-0227">DNA damage</keyword>
<comment type="function">
    <text evidence="15">DNA ligase involved in DNA non-homologous end joining (NHEJ); required for double-strand break (DSB) repair.</text>
</comment>
<evidence type="ECO:0000256" key="15">
    <source>
        <dbReference type="ARBA" id="ARBA00043870"/>
    </source>
</evidence>
<evidence type="ECO:0000256" key="6">
    <source>
        <dbReference type="ARBA" id="ARBA00022737"/>
    </source>
</evidence>
<dbReference type="InterPro" id="IPR029710">
    <property type="entry name" value="LIG4"/>
</dbReference>
<evidence type="ECO:0000256" key="2">
    <source>
        <dbReference type="ARBA" id="ARBA00004123"/>
    </source>
</evidence>
<protein>
    <recommendedName>
        <fullName evidence="16">DNA ligase</fullName>
        <ecNumber evidence="16">6.5.1.1</ecNumber>
    </recommendedName>
</protein>
<dbReference type="PROSITE" id="PS00697">
    <property type="entry name" value="DNA_LIGASE_A1"/>
    <property type="match status" value="1"/>
</dbReference>
<keyword evidence="9 16" id="KW-0067">ATP-binding</keyword>
<feature type="domain" description="BRCT" evidence="21">
    <location>
        <begin position="714"/>
        <end position="799"/>
    </location>
</feature>
<keyword evidence="18" id="KW-0175">Coiled coil</keyword>
<dbReference type="InterPro" id="IPR012340">
    <property type="entry name" value="NA-bd_OB-fold"/>
</dbReference>
<evidence type="ECO:0000256" key="9">
    <source>
        <dbReference type="ARBA" id="ARBA00022840"/>
    </source>
</evidence>
<dbReference type="CDD" id="cd07903">
    <property type="entry name" value="Adenylation_DNA_ligase_IV"/>
    <property type="match status" value="1"/>
</dbReference>
<evidence type="ECO:0000256" key="5">
    <source>
        <dbReference type="ARBA" id="ARBA00022723"/>
    </source>
</evidence>
<evidence type="ECO:0000256" key="3">
    <source>
        <dbReference type="ARBA" id="ARBA00007572"/>
    </source>
</evidence>
<dbReference type="GO" id="GO:0005524">
    <property type="term" value="F:ATP binding"/>
    <property type="evidence" value="ECO:0007669"/>
    <property type="project" value="UniProtKB-KW"/>
</dbReference>
<dbReference type="InterPro" id="IPR016059">
    <property type="entry name" value="DNA_ligase_ATP-dep_CS"/>
</dbReference>
<dbReference type="Pfam" id="PF04675">
    <property type="entry name" value="DNA_ligase_A_N"/>
    <property type="match status" value="1"/>
</dbReference>
<dbReference type="OrthoDB" id="151490at2759"/>
<keyword evidence="12 16" id="KW-0234">DNA repair</keyword>
<dbReference type="PROSITE" id="PS50160">
    <property type="entry name" value="DNA_LIGASE_A3"/>
    <property type="match status" value="1"/>
</dbReference>
<dbReference type="GO" id="GO:0032807">
    <property type="term" value="C:DNA ligase IV complex"/>
    <property type="evidence" value="ECO:0007669"/>
    <property type="project" value="TreeGrafter"/>
</dbReference>
<evidence type="ECO:0000313" key="23">
    <source>
        <dbReference type="Proteomes" id="UP000276215"/>
    </source>
</evidence>
<dbReference type="InterPro" id="IPR036599">
    <property type="entry name" value="DNA_ligase_N_sf"/>
</dbReference>
<dbReference type="InterPro" id="IPR012308">
    <property type="entry name" value="DNA_ligase_ATP-dep_N"/>
</dbReference>
<dbReference type="EMBL" id="ML120466">
    <property type="protein sequence ID" value="RPA92763.1"/>
    <property type="molecule type" value="Genomic_DNA"/>
</dbReference>
<dbReference type="PROSITE" id="PS50172">
    <property type="entry name" value="BRCT"/>
    <property type="match status" value="2"/>
</dbReference>
<feature type="domain" description="BRCT" evidence="21">
    <location>
        <begin position="887"/>
        <end position="981"/>
    </location>
</feature>
<dbReference type="Pfam" id="PF01068">
    <property type="entry name" value="DNA_ligase_A_M"/>
    <property type="match status" value="1"/>
</dbReference>
<evidence type="ECO:0000256" key="12">
    <source>
        <dbReference type="ARBA" id="ARBA00023204"/>
    </source>
</evidence>
<dbReference type="CDD" id="cd17722">
    <property type="entry name" value="BRCT_DNA_ligase_IV_rpt1"/>
    <property type="match status" value="1"/>
</dbReference>
<evidence type="ECO:0000256" key="19">
    <source>
        <dbReference type="SAM" id="MobiDB-lite"/>
    </source>
</evidence>
<dbReference type="GO" id="GO:0006310">
    <property type="term" value="P:DNA recombination"/>
    <property type="evidence" value="ECO:0007669"/>
    <property type="project" value="UniProtKB-KW"/>
</dbReference>
<comment type="similarity">
    <text evidence="3 17">Belongs to the ATP-dependent DNA ligase family.</text>
</comment>
<dbReference type="GO" id="GO:0003910">
    <property type="term" value="F:DNA ligase (ATP) activity"/>
    <property type="evidence" value="ECO:0007669"/>
    <property type="project" value="UniProtKB-EC"/>
</dbReference>
<keyword evidence="7 16" id="KW-0547">Nucleotide-binding</keyword>
<dbReference type="FunFam" id="3.30.470.30:FF:000013">
    <property type="entry name" value="DNA ligase"/>
    <property type="match status" value="1"/>
</dbReference>
<evidence type="ECO:0000256" key="17">
    <source>
        <dbReference type="RuleBase" id="RU004196"/>
    </source>
</evidence>
<keyword evidence="5" id="KW-0479">Metal-binding</keyword>
<evidence type="ECO:0000256" key="1">
    <source>
        <dbReference type="ARBA" id="ARBA00001946"/>
    </source>
</evidence>
<dbReference type="InterPro" id="IPR012309">
    <property type="entry name" value="DNA_ligase_ATP-dep_C"/>
</dbReference>
<organism evidence="22 23">
    <name type="scientific">Choiromyces venosus 120613-1</name>
    <dbReference type="NCBI Taxonomy" id="1336337"/>
    <lineage>
        <taxon>Eukaryota</taxon>
        <taxon>Fungi</taxon>
        <taxon>Dikarya</taxon>
        <taxon>Ascomycota</taxon>
        <taxon>Pezizomycotina</taxon>
        <taxon>Pezizomycetes</taxon>
        <taxon>Pezizales</taxon>
        <taxon>Tuberaceae</taxon>
        <taxon>Choiromyces</taxon>
    </lineage>
</organism>
<keyword evidence="6" id="KW-0677">Repeat</keyword>
<dbReference type="NCBIfam" id="TIGR00574">
    <property type="entry name" value="dnl1"/>
    <property type="match status" value="1"/>
</dbReference>
<dbReference type="InterPro" id="IPR036420">
    <property type="entry name" value="BRCT_dom_sf"/>
</dbReference>
<keyword evidence="23" id="KW-1185">Reference proteome</keyword>
<sequence length="987" mass="113390">MSDIDDIDLPDIPRAPVDPSGDALGPNRILSDFDLDREYPNRPRNKNPTLPFADLYLSLFEPLLANKKKKTGVGIRGTKALKPHEIRRNIIDRFISRWRNEVGNDIYPALRLILCEKDRDRSVYHLKEKTIGRLLVKVMKINKDSDDGYALINWKQPGASKSAGDFALRCYEIIKKRPMRTTPGNLTITQVNSMLDRLSLASKEEEQLPIMTEFYNNMNASELMWLIRIIMRQMKVGATERTFFDAWHPDAAALFNISSSLKRVCWELSDPEFRMDSDDKSVSLMSCFQPQLAQFQKRSLDDAVKAMHLTPEDPVFWIEEKLDGERMQMHYENGNFMFWSRKAKDYTRLYGSCFDDGSLTRHLRGAFDDGVQSIILDGEMITWDPRLDCIVAFGTLKTAALEGIRNPYGDGPRPLFRVFDILHLNGECLINYTLRDRRTALERSVKNVHRRMEIHEYEEAREAVEIERALRKVIDEASEGLVIKNPRSVYRLNDRNDDWMKVKPEYMTEFGESLDLLVLGGYWGSGSRGGILSSYLCGLRVDGNHLKPGENPMKFRSFCKVGGGFTANDYSKVAHMTDSQWVPWDPKKPPNEYIEIVSNGRGVDQPDVWIRPDKSIVLEVKAASIIPTDEFRAGKSLRFPRFRRIREDKDWQSALSISELIAFKEEVEKEKAEEEKRIEVENRKRRTGKRIKREYIVLGANDKPADFVSSAIEGCPQLFEGRSFYVMSDATIPKKMGKAEIEQLIKSHGGKIYQTENAVSCTNIIGDRNNVKISALKKKGTHDIIRPAWIFDCIRQHELDLQRGHKGCYIIPIEPRHILHASGSAERRATAALDQFGDSYARDLTMEELSKLLHDMPGTFDRTFAADFVKGLDELDQRELDELPGWMFKSLVIYVDMQDQGQANKNLKPPECLALFAGARIAQDLQDPDITHIVASSNRQRLQELRDMIKWRPRIPRIVTKDWLESSLEARTILDAERFLPVLSDDR</sequence>
<dbReference type="GO" id="GO:0006297">
    <property type="term" value="P:nucleotide-excision repair, DNA gap filling"/>
    <property type="evidence" value="ECO:0007669"/>
    <property type="project" value="TreeGrafter"/>
</dbReference>
<reference evidence="22 23" key="1">
    <citation type="journal article" date="2018" name="Nat. Ecol. Evol.">
        <title>Pezizomycetes genomes reveal the molecular basis of ectomycorrhizal truffle lifestyle.</title>
        <authorList>
            <person name="Murat C."/>
            <person name="Payen T."/>
            <person name="Noel B."/>
            <person name="Kuo A."/>
            <person name="Morin E."/>
            <person name="Chen J."/>
            <person name="Kohler A."/>
            <person name="Krizsan K."/>
            <person name="Balestrini R."/>
            <person name="Da Silva C."/>
            <person name="Montanini B."/>
            <person name="Hainaut M."/>
            <person name="Levati E."/>
            <person name="Barry K.W."/>
            <person name="Belfiori B."/>
            <person name="Cichocki N."/>
            <person name="Clum A."/>
            <person name="Dockter R.B."/>
            <person name="Fauchery L."/>
            <person name="Guy J."/>
            <person name="Iotti M."/>
            <person name="Le Tacon F."/>
            <person name="Lindquist E.A."/>
            <person name="Lipzen A."/>
            <person name="Malagnac F."/>
            <person name="Mello A."/>
            <person name="Molinier V."/>
            <person name="Miyauchi S."/>
            <person name="Poulain J."/>
            <person name="Riccioni C."/>
            <person name="Rubini A."/>
            <person name="Sitrit Y."/>
            <person name="Splivallo R."/>
            <person name="Traeger S."/>
            <person name="Wang M."/>
            <person name="Zifcakova L."/>
            <person name="Wipf D."/>
            <person name="Zambonelli A."/>
            <person name="Paolocci F."/>
            <person name="Nowrousian M."/>
            <person name="Ottonello S."/>
            <person name="Baldrian P."/>
            <person name="Spatafora J.W."/>
            <person name="Henrissat B."/>
            <person name="Nagy L.G."/>
            <person name="Aury J.M."/>
            <person name="Wincker P."/>
            <person name="Grigoriev I.V."/>
            <person name="Bonfante P."/>
            <person name="Martin F.M."/>
        </authorList>
    </citation>
    <scope>NUCLEOTIDE SEQUENCE [LARGE SCALE GENOMIC DNA]</scope>
    <source>
        <strain evidence="22 23">120613-1</strain>
    </source>
</reference>
<evidence type="ECO:0000259" key="21">
    <source>
        <dbReference type="PROSITE" id="PS50172"/>
    </source>
</evidence>
<dbReference type="GO" id="GO:0071897">
    <property type="term" value="P:DNA biosynthetic process"/>
    <property type="evidence" value="ECO:0007669"/>
    <property type="project" value="InterPro"/>
</dbReference>
<dbReference type="GO" id="GO:0046872">
    <property type="term" value="F:metal ion binding"/>
    <property type="evidence" value="ECO:0007669"/>
    <property type="project" value="UniProtKB-KW"/>
</dbReference>
<dbReference type="InterPro" id="IPR044125">
    <property type="entry name" value="Adenylation_DNA_ligase_IV"/>
</dbReference>
<dbReference type="Proteomes" id="UP000276215">
    <property type="component" value="Unassembled WGS sequence"/>
</dbReference>
<keyword evidence="13" id="KW-0539">Nucleus</keyword>
<feature type="coiled-coil region" evidence="18">
    <location>
        <begin position="657"/>
        <end position="684"/>
    </location>
</feature>
<name>A0A3N4J351_9PEZI</name>
<evidence type="ECO:0000256" key="11">
    <source>
        <dbReference type="ARBA" id="ARBA00023172"/>
    </source>
</evidence>
<keyword evidence="11 16" id="KW-0233">DNA recombination</keyword>
<dbReference type="FunFam" id="1.10.3260.10:FF:000008">
    <property type="entry name" value="DNA ligase 4"/>
    <property type="match status" value="1"/>
</dbReference>
<gene>
    <name evidence="22" type="ORF">L873DRAFT_1708547</name>
</gene>
<dbReference type="EC" id="6.5.1.1" evidence="16"/>
<dbReference type="SUPFAM" id="SSF52113">
    <property type="entry name" value="BRCT domain"/>
    <property type="match status" value="2"/>
</dbReference>
<evidence type="ECO:0000256" key="4">
    <source>
        <dbReference type="ARBA" id="ARBA00022598"/>
    </source>
</evidence>
<keyword evidence="10" id="KW-0460">Magnesium</keyword>
<dbReference type="GO" id="GO:0003677">
    <property type="term" value="F:DNA binding"/>
    <property type="evidence" value="ECO:0007669"/>
    <property type="project" value="InterPro"/>
</dbReference>